<protein>
    <submittedName>
        <fullName evidence="2">Uncharacterized protein</fullName>
    </submittedName>
</protein>
<dbReference type="EMBL" id="MVBK01000060">
    <property type="protein sequence ID" value="OOG23582.1"/>
    <property type="molecule type" value="Genomic_DNA"/>
</dbReference>
<reference evidence="2 3" key="1">
    <citation type="submission" date="2017-02" db="EMBL/GenBank/DDBJ databases">
        <title>Genomic diversity within the haloalkaliphilic genus Thioalkalivibrio.</title>
        <authorList>
            <person name="Ahn A.-C."/>
            <person name="Meier-Kolthoff J."/>
            <person name="Overmars L."/>
            <person name="Richter M."/>
            <person name="Woyke T."/>
            <person name="Sorokin D.Y."/>
            <person name="Muyzer G."/>
        </authorList>
    </citation>
    <scope>NUCLEOTIDE SEQUENCE [LARGE SCALE GENOMIC DNA]</scope>
    <source>
        <strain evidence="2 3">ALJD</strain>
    </source>
</reference>
<feature type="region of interest" description="Disordered" evidence="1">
    <location>
        <begin position="76"/>
        <end position="95"/>
    </location>
</feature>
<dbReference type="OrthoDB" id="5784678at2"/>
<evidence type="ECO:0000313" key="2">
    <source>
        <dbReference type="EMBL" id="OOG23582.1"/>
    </source>
</evidence>
<comment type="caution">
    <text evidence="2">The sequence shown here is derived from an EMBL/GenBank/DDBJ whole genome shotgun (WGS) entry which is preliminary data.</text>
</comment>
<organism evidence="2 3">
    <name type="scientific">Thioalkalivibrio denitrificans</name>
    <dbReference type="NCBI Taxonomy" id="108003"/>
    <lineage>
        <taxon>Bacteria</taxon>
        <taxon>Pseudomonadati</taxon>
        <taxon>Pseudomonadota</taxon>
        <taxon>Gammaproteobacteria</taxon>
        <taxon>Chromatiales</taxon>
        <taxon>Ectothiorhodospiraceae</taxon>
        <taxon>Thioalkalivibrio</taxon>
    </lineage>
</organism>
<sequence length="95" mass="10481">MSDALQLSGELVQQLQQALAENDPRCRDPLVATQYLAAVMGYMLASQPIEEGQKREYLEQLNGFVQHVFNDVVAQQQRPAAPPQEASGVWKPGDA</sequence>
<feature type="compositionally biased region" description="Low complexity" evidence="1">
    <location>
        <begin position="76"/>
        <end position="86"/>
    </location>
</feature>
<proteinExistence type="predicted"/>
<accession>A0A1V3NFF2</accession>
<gene>
    <name evidence="2" type="ORF">B1C78_10650</name>
</gene>
<dbReference type="AlphaFoldDB" id="A0A1V3NFF2"/>
<evidence type="ECO:0000313" key="3">
    <source>
        <dbReference type="Proteomes" id="UP000189462"/>
    </source>
</evidence>
<dbReference type="RefSeq" id="WP_077279139.1">
    <property type="nucleotide sequence ID" value="NZ_MVBK01000060.1"/>
</dbReference>
<evidence type="ECO:0000256" key="1">
    <source>
        <dbReference type="SAM" id="MobiDB-lite"/>
    </source>
</evidence>
<dbReference type="Proteomes" id="UP000189462">
    <property type="component" value="Unassembled WGS sequence"/>
</dbReference>
<name>A0A1V3NFF2_9GAMM</name>
<keyword evidence="3" id="KW-1185">Reference proteome</keyword>